<dbReference type="GO" id="GO:0016740">
    <property type="term" value="F:transferase activity"/>
    <property type="evidence" value="ECO:0007669"/>
    <property type="project" value="UniProtKB-KW"/>
</dbReference>
<dbReference type="EMBL" id="VUOC01000004">
    <property type="protein sequence ID" value="KAA2240893.1"/>
    <property type="molecule type" value="Genomic_DNA"/>
</dbReference>
<reference evidence="2 3" key="1">
    <citation type="submission" date="2019-09" db="EMBL/GenBank/DDBJ databases">
        <title>Chitinophaga ginsengihumi sp. nov., isolated from soil of ginseng rhizosphere.</title>
        <authorList>
            <person name="Lee J."/>
        </authorList>
    </citation>
    <scope>NUCLEOTIDE SEQUENCE [LARGE SCALE GENOMIC DNA]</scope>
    <source>
        <strain evidence="2 3">BN140078</strain>
    </source>
</reference>
<comment type="caution">
    <text evidence="2">The sequence shown here is derived from an EMBL/GenBank/DDBJ whole genome shotgun (WGS) entry which is preliminary data.</text>
</comment>
<dbReference type="Gene3D" id="3.40.720.10">
    <property type="entry name" value="Alkaline Phosphatase, subunit A"/>
    <property type="match status" value="1"/>
</dbReference>
<dbReference type="InterPro" id="IPR000917">
    <property type="entry name" value="Sulfatase_N"/>
</dbReference>
<protein>
    <submittedName>
        <fullName evidence="2">Sulfatase-like hydrolase/transferase</fullName>
    </submittedName>
</protein>
<dbReference type="NCBIfam" id="NF038075">
    <property type="entry name" value="fam_STM4013"/>
    <property type="match status" value="1"/>
</dbReference>
<evidence type="ECO:0000259" key="1">
    <source>
        <dbReference type="Pfam" id="PF00884"/>
    </source>
</evidence>
<keyword evidence="2" id="KW-0808">Transferase</keyword>
<organism evidence="2 3">
    <name type="scientific">Chitinophaga agrisoli</name>
    <dbReference type="NCBI Taxonomy" id="2607653"/>
    <lineage>
        <taxon>Bacteria</taxon>
        <taxon>Pseudomonadati</taxon>
        <taxon>Bacteroidota</taxon>
        <taxon>Chitinophagia</taxon>
        <taxon>Chitinophagales</taxon>
        <taxon>Chitinophagaceae</taxon>
        <taxon>Chitinophaga</taxon>
    </lineage>
</organism>
<reference evidence="2 3" key="2">
    <citation type="submission" date="2019-09" db="EMBL/GenBank/DDBJ databases">
        <authorList>
            <person name="Jin C."/>
        </authorList>
    </citation>
    <scope>NUCLEOTIDE SEQUENCE [LARGE SCALE GENOMIC DNA]</scope>
    <source>
        <strain evidence="2 3">BN140078</strain>
    </source>
</reference>
<keyword evidence="2" id="KW-0378">Hydrolase</keyword>
<dbReference type="AlphaFoldDB" id="A0A5B2VMM2"/>
<dbReference type="InterPro" id="IPR017850">
    <property type="entry name" value="Alkaline_phosphatase_core_sf"/>
</dbReference>
<dbReference type="SUPFAM" id="SSF53649">
    <property type="entry name" value="Alkaline phosphatase-like"/>
    <property type="match status" value="1"/>
</dbReference>
<proteinExistence type="predicted"/>
<name>A0A5B2VMM2_9BACT</name>
<accession>A0A5B2VMM2</accession>
<dbReference type="Proteomes" id="UP000324611">
    <property type="component" value="Unassembled WGS sequence"/>
</dbReference>
<evidence type="ECO:0000313" key="3">
    <source>
        <dbReference type="Proteomes" id="UP000324611"/>
    </source>
</evidence>
<evidence type="ECO:0000313" key="2">
    <source>
        <dbReference type="EMBL" id="KAA2240893.1"/>
    </source>
</evidence>
<dbReference type="Pfam" id="PF00884">
    <property type="entry name" value="Sulfatase"/>
    <property type="match status" value="1"/>
</dbReference>
<dbReference type="GO" id="GO:0016787">
    <property type="term" value="F:hydrolase activity"/>
    <property type="evidence" value="ECO:0007669"/>
    <property type="project" value="UniProtKB-KW"/>
</dbReference>
<sequence length="275" mass="30812">MLNMKELARHMHILFITLDSLRYDAAIALFRDHQTPNFRQYCPEGWQLCHSPGSFTYAAHHAFFAGFLPTPATPGKTPRLFAAQFAGSETTGEDTLVFETADIVTGFAGMGFRTVCIGGVGFFNKQTALGSVLPALFQESYWDRSYGVTDPDATRRQFSKAVEVLDSNDQKNQQLFMFINVSAIHQPNYFYHTPVKTADTLDSHKAALRYVDSQLPLLLDAFAQQQRDTFCIICSDHGTAYGEDGYSGHRIGHPSVWEVPMASFVIKKRVHDNIV</sequence>
<keyword evidence="3" id="KW-1185">Reference proteome</keyword>
<gene>
    <name evidence="2" type="ORF">F0L74_19480</name>
</gene>
<dbReference type="InterPro" id="IPR047838">
    <property type="entry name" value="STM4013-like"/>
</dbReference>
<feature type="domain" description="Sulfatase N-terminal" evidence="1">
    <location>
        <begin position="12"/>
        <end position="255"/>
    </location>
</feature>